<keyword evidence="2" id="KW-0472">Membrane</keyword>
<protein>
    <recommendedName>
        <fullName evidence="5">Mid2 domain-containing protein</fullName>
    </recommendedName>
</protein>
<feature type="compositionally biased region" description="Pro residues" evidence="1">
    <location>
        <begin position="300"/>
        <end position="325"/>
    </location>
</feature>
<dbReference type="Proteomes" id="UP000193144">
    <property type="component" value="Unassembled WGS sequence"/>
</dbReference>
<dbReference type="OrthoDB" id="5215637at2759"/>
<feature type="region of interest" description="Disordered" evidence="1">
    <location>
        <begin position="186"/>
        <end position="237"/>
    </location>
</feature>
<feature type="transmembrane region" description="Helical" evidence="2">
    <location>
        <begin position="243"/>
        <end position="267"/>
    </location>
</feature>
<comment type="caution">
    <text evidence="3">The sequence shown here is derived from an EMBL/GenBank/DDBJ whole genome shotgun (WGS) entry which is preliminary data.</text>
</comment>
<feature type="region of interest" description="Disordered" evidence="1">
    <location>
        <begin position="283"/>
        <end position="331"/>
    </location>
</feature>
<evidence type="ECO:0008006" key="5">
    <source>
        <dbReference type="Google" id="ProtNLM"/>
    </source>
</evidence>
<evidence type="ECO:0000313" key="4">
    <source>
        <dbReference type="Proteomes" id="UP000193144"/>
    </source>
</evidence>
<accession>A0A1Y2A1T7</accession>
<dbReference type="AlphaFoldDB" id="A0A1Y2A1T7"/>
<feature type="compositionally biased region" description="Low complexity" evidence="1">
    <location>
        <begin position="186"/>
        <end position="203"/>
    </location>
</feature>
<keyword evidence="2" id="KW-1133">Transmembrane helix</keyword>
<keyword evidence="4" id="KW-1185">Reference proteome</keyword>
<name>A0A1Y2A1T7_9PLEO</name>
<dbReference type="EMBL" id="MCFA01000019">
    <property type="protein sequence ID" value="ORY16267.1"/>
    <property type="molecule type" value="Genomic_DNA"/>
</dbReference>
<keyword evidence="2" id="KW-0812">Transmembrane</keyword>
<dbReference type="STRING" id="1231657.A0A1Y2A1T7"/>
<sequence>MGSPLSLSSSLLSSLLSSLFCIVIIVTLLNCCFAMRSQLLSFSCALVGFSLLWRVDASCYYPDGSFPSDYVYAPCSDEENATCCQLSSGDQCLSNGLCYSPSSDYMFRGGCTDKSWNSPNCFQHCKTGEWSVGTYDQLVHCGGNRYCCYSDGSTCCNDDSKVFNVDTGTVIKDLASTASYTLPIETPTGTANTGTTPTSAANAKTTGAKASTSHHTGSAAAATSTSTTQPTEANTTTSGVSKVALIGGAIGGAIVLLAVAALVWFLVRRRYRKKLAAGSQAFPMADGGFQKLPDKSPRPVEVPAPLHPPPPPQYQPPAYQSPPPQHNAVEIDNSYLPPARNQYGQPVFEAPAQPYRHI</sequence>
<feature type="transmembrane region" description="Helical" evidence="2">
    <location>
        <begin position="39"/>
        <end position="55"/>
    </location>
</feature>
<evidence type="ECO:0000256" key="1">
    <source>
        <dbReference type="SAM" id="MobiDB-lite"/>
    </source>
</evidence>
<dbReference type="CDD" id="cd12087">
    <property type="entry name" value="TM_EGFR-like"/>
    <property type="match status" value="1"/>
</dbReference>
<organism evidence="3 4">
    <name type="scientific">Clohesyomyces aquaticus</name>
    <dbReference type="NCBI Taxonomy" id="1231657"/>
    <lineage>
        <taxon>Eukaryota</taxon>
        <taxon>Fungi</taxon>
        <taxon>Dikarya</taxon>
        <taxon>Ascomycota</taxon>
        <taxon>Pezizomycotina</taxon>
        <taxon>Dothideomycetes</taxon>
        <taxon>Pleosporomycetidae</taxon>
        <taxon>Pleosporales</taxon>
        <taxon>Lindgomycetaceae</taxon>
        <taxon>Clohesyomyces</taxon>
    </lineage>
</organism>
<evidence type="ECO:0000256" key="2">
    <source>
        <dbReference type="SAM" id="Phobius"/>
    </source>
</evidence>
<proteinExistence type="predicted"/>
<reference evidence="3 4" key="1">
    <citation type="submission" date="2016-07" db="EMBL/GenBank/DDBJ databases">
        <title>Pervasive Adenine N6-methylation of Active Genes in Fungi.</title>
        <authorList>
            <consortium name="DOE Joint Genome Institute"/>
            <person name="Mondo S.J."/>
            <person name="Dannebaum R.O."/>
            <person name="Kuo R.C."/>
            <person name="Labutti K."/>
            <person name="Haridas S."/>
            <person name="Kuo A."/>
            <person name="Salamov A."/>
            <person name="Ahrendt S.R."/>
            <person name="Lipzen A."/>
            <person name="Sullivan W."/>
            <person name="Andreopoulos W.B."/>
            <person name="Clum A."/>
            <person name="Lindquist E."/>
            <person name="Daum C."/>
            <person name="Ramamoorthy G.K."/>
            <person name="Gryganskyi A."/>
            <person name="Culley D."/>
            <person name="Magnuson J.K."/>
            <person name="James T.Y."/>
            <person name="O'Malley M.A."/>
            <person name="Stajich J.E."/>
            <person name="Spatafora J.W."/>
            <person name="Visel A."/>
            <person name="Grigoriev I.V."/>
        </authorList>
    </citation>
    <scope>NUCLEOTIDE SEQUENCE [LARGE SCALE GENOMIC DNA]</scope>
    <source>
        <strain evidence="3 4">CBS 115471</strain>
    </source>
</reference>
<feature type="transmembrane region" description="Helical" evidence="2">
    <location>
        <begin position="12"/>
        <end position="32"/>
    </location>
</feature>
<evidence type="ECO:0000313" key="3">
    <source>
        <dbReference type="EMBL" id="ORY16267.1"/>
    </source>
</evidence>
<feature type="compositionally biased region" description="Low complexity" evidence="1">
    <location>
        <begin position="210"/>
        <end position="237"/>
    </location>
</feature>
<gene>
    <name evidence="3" type="ORF">BCR34DRAFT_119926</name>
</gene>